<comment type="similarity">
    <text evidence="5">Belongs to the DarP family.</text>
</comment>
<evidence type="ECO:0000256" key="1">
    <source>
        <dbReference type="ARBA" id="ARBA00022490"/>
    </source>
</evidence>
<dbReference type="Gene3D" id="1.10.60.30">
    <property type="entry name" value="PSPTO4464-like domains"/>
    <property type="match status" value="2"/>
</dbReference>
<keyword evidence="4 5" id="KW-0694">RNA-binding</keyword>
<dbReference type="PANTHER" id="PTHR38101:SF1">
    <property type="entry name" value="UPF0307 PROTEIN YJGA"/>
    <property type="match status" value="1"/>
</dbReference>
<comment type="caution">
    <text evidence="7">The sequence shown here is derived from an EMBL/GenBank/DDBJ whole genome shotgun (WGS) entry which is preliminary data.</text>
</comment>
<dbReference type="CDD" id="cd16331">
    <property type="entry name" value="YjgA-like"/>
    <property type="match status" value="1"/>
</dbReference>
<dbReference type="AlphaFoldDB" id="A0A4R1BFS2"/>
<dbReference type="GO" id="GO:0019843">
    <property type="term" value="F:rRNA binding"/>
    <property type="evidence" value="ECO:0007669"/>
    <property type="project" value="UniProtKB-UniRule"/>
</dbReference>
<comment type="subcellular location">
    <subcellularLocation>
        <location evidence="5">Cytoplasm</location>
    </subcellularLocation>
    <text evidence="5">Associates with late stage pre-50S ribosomal subunits.</text>
</comment>
<organism evidence="7 8">
    <name type="scientific">Parasulfuritortus cantonensis</name>
    <dbReference type="NCBI Taxonomy" id="2528202"/>
    <lineage>
        <taxon>Bacteria</taxon>
        <taxon>Pseudomonadati</taxon>
        <taxon>Pseudomonadota</taxon>
        <taxon>Betaproteobacteria</taxon>
        <taxon>Nitrosomonadales</taxon>
        <taxon>Thiobacillaceae</taxon>
        <taxon>Parasulfuritortus</taxon>
    </lineage>
</organism>
<dbReference type="Pfam" id="PF04751">
    <property type="entry name" value="DarP"/>
    <property type="match status" value="1"/>
</dbReference>
<evidence type="ECO:0000256" key="5">
    <source>
        <dbReference type="HAMAP-Rule" id="MF_00765"/>
    </source>
</evidence>
<proteinExistence type="inferred from homology"/>
<feature type="compositionally biased region" description="Basic and acidic residues" evidence="6">
    <location>
        <begin position="1"/>
        <end position="13"/>
    </location>
</feature>
<keyword evidence="3 5" id="KW-0699">rRNA-binding</keyword>
<dbReference type="SUPFAM" id="SSF158710">
    <property type="entry name" value="PSPTO4464-like"/>
    <property type="match status" value="1"/>
</dbReference>
<accession>A0A4R1BFS2</accession>
<dbReference type="GO" id="GO:1902626">
    <property type="term" value="P:assembly of large subunit precursor of preribosome"/>
    <property type="evidence" value="ECO:0007669"/>
    <property type="project" value="UniProtKB-UniRule"/>
</dbReference>
<dbReference type="InterPro" id="IPR006839">
    <property type="entry name" value="DarP"/>
</dbReference>
<dbReference type="PANTHER" id="PTHR38101">
    <property type="entry name" value="UPF0307 PROTEIN YJGA"/>
    <property type="match status" value="1"/>
</dbReference>
<name>A0A4R1BFS2_9PROT</name>
<evidence type="ECO:0000256" key="6">
    <source>
        <dbReference type="SAM" id="MobiDB-lite"/>
    </source>
</evidence>
<dbReference type="GO" id="GO:0005829">
    <property type="term" value="C:cytosol"/>
    <property type="evidence" value="ECO:0007669"/>
    <property type="project" value="TreeGrafter"/>
</dbReference>
<keyword evidence="8" id="KW-1185">Reference proteome</keyword>
<dbReference type="EMBL" id="SJZB01000021">
    <property type="protein sequence ID" value="TCJ15977.1"/>
    <property type="molecule type" value="Genomic_DNA"/>
</dbReference>
<keyword evidence="1 5" id="KW-0963">Cytoplasm</keyword>
<dbReference type="RefSeq" id="WP_131445422.1">
    <property type="nucleotide sequence ID" value="NZ_SJZB01000021.1"/>
</dbReference>
<dbReference type="NCBIfam" id="NF003593">
    <property type="entry name" value="PRK05255.1-1"/>
    <property type="match status" value="1"/>
</dbReference>
<dbReference type="GO" id="GO:0043022">
    <property type="term" value="F:ribosome binding"/>
    <property type="evidence" value="ECO:0007669"/>
    <property type="project" value="UniProtKB-UniRule"/>
</dbReference>
<dbReference type="PIRSF" id="PIRSF016183">
    <property type="entry name" value="UCP016183"/>
    <property type="match status" value="1"/>
</dbReference>
<dbReference type="Proteomes" id="UP000295443">
    <property type="component" value="Unassembled WGS sequence"/>
</dbReference>
<evidence type="ECO:0000256" key="3">
    <source>
        <dbReference type="ARBA" id="ARBA00022730"/>
    </source>
</evidence>
<protein>
    <recommendedName>
        <fullName evidence="5">Dual-action ribosomal maturation protein DarP</fullName>
    </recommendedName>
    <alternativeName>
        <fullName evidence="5">Large ribosomal subunit assembly factor DarP</fullName>
    </alternativeName>
</protein>
<dbReference type="OrthoDB" id="5293604at2"/>
<evidence type="ECO:0000256" key="4">
    <source>
        <dbReference type="ARBA" id="ARBA00022884"/>
    </source>
</evidence>
<gene>
    <name evidence="5" type="primary">darP</name>
    <name evidence="7" type="ORF">EZJ19_05830</name>
</gene>
<dbReference type="InterPro" id="IPR023153">
    <property type="entry name" value="DarP_sf"/>
</dbReference>
<evidence type="ECO:0000313" key="7">
    <source>
        <dbReference type="EMBL" id="TCJ15977.1"/>
    </source>
</evidence>
<dbReference type="HAMAP" id="MF_00765">
    <property type="entry name" value="DarP"/>
    <property type="match status" value="1"/>
</dbReference>
<feature type="region of interest" description="Disordered" evidence="6">
    <location>
        <begin position="1"/>
        <end position="22"/>
    </location>
</feature>
<sequence>MHEHDEETDDHLPPSKSQRKRDVEALQALGRELTQLSKDQLKKMDLPENLLVAVLEYQRITSHSAMRRQMQYIGKVMRDADPEPILEQLAAIRGESASAKAEFHALERWRARLLEDDGAVTEWLAAHPGSDAQQIRQLIRNARKEAELGKPPKSSRELFRLLREAE</sequence>
<comment type="function">
    <text evidence="5">Member of a network of 50S ribosomal subunit biogenesis factors which assembles along the 30S-50S interface, preventing incorrect 23S rRNA structures from forming. Promotes peptidyl transferase center (PTC) maturation.</text>
</comment>
<evidence type="ECO:0000313" key="8">
    <source>
        <dbReference type="Proteomes" id="UP000295443"/>
    </source>
</evidence>
<evidence type="ECO:0000256" key="2">
    <source>
        <dbReference type="ARBA" id="ARBA00022517"/>
    </source>
</evidence>
<reference evidence="7 8" key="1">
    <citation type="submission" date="2019-03" db="EMBL/GenBank/DDBJ databases">
        <title>Genome sequence of Thiobacillaceae bacterium LSR1, a sulfur-oxidizing bacterium isolated from freshwater sediment.</title>
        <authorList>
            <person name="Li S."/>
        </authorList>
    </citation>
    <scope>NUCLEOTIDE SEQUENCE [LARGE SCALE GENOMIC DNA]</scope>
    <source>
        <strain evidence="7 8">LSR1</strain>
    </source>
</reference>
<keyword evidence="2 5" id="KW-0690">Ribosome biogenesis</keyword>